<keyword evidence="6" id="KW-1185">Reference proteome</keyword>
<dbReference type="PRINTS" id="PR00659">
    <property type="entry name" value="CHROMOGRANIN"/>
</dbReference>
<gene>
    <name evidence="7" type="primary">CCER2</name>
</gene>
<feature type="signal peptide" evidence="5">
    <location>
        <begin position="1"/>
        <end position="18"/>
    </location>
</feature>
<feature type="chain" id="PRO_5027848167" evidence="5">
    <location>
        <begin position="19"/>
        <end position="421"/>
    </location>
</feature>
<feature type="compositionally biased region" description="Basic and acidic residues" evidence="4">
    <location>
        <begin position="298"/>
        <end position="363"/>
    </location>
</feature>
<keyword evidence="3" id="KW-0964">Secreted</keyword>
<dbReference type="GO" id="GO:0005615">
    <property type="term" value="C:extracellular space"/>
    <property type="evidence" value="ECO:0007669"/>
    <property type="project" value="TreeGrafter"/>
</dbReference>
<dbReference type="CTD" id="643669"/>
<dbReference type="RefSeq" id="XP_033809905.1">
    <property type="nucleotide sequence ID" value="XM_033954014.1"/>
</dbReference>
<reference evidence="7" key="1">
    <citation type="submission" date="2025-08" db="UniProtKB">
        <authorList>
            <consortium name="RefSeq"/>
        </authorList>
    </citation>
    <scope>IDENTIFICATION</scope>
</reference>
<feature type="compositionally biased region" description="Basic residues" evidence="4">
    <location>
        <begin position="247"/>
        <end position="257"/>
    </location>
</feature>
<protein>
    <submittedName>
        <fullName evidence="7">Coiled-coil domain-containing glutamate-rich protein 2</fullName>
    </submittedName>
</protein>
<comment type="similarity">
    <text evidence="2">Belongs to the chromogranin/secretogranin protein family.</text>
</comment>
<dbReference type="Proteomes" id="UP000515159">
    <property type="component" value="Chromosome 8"/>
</dbReference>
<dbReference type="GeneID" id="117364623"/>
<comment type="subcellular location">
    <subcellularLocation>
        <location evidence="1">Secreted</location>
    </subcellularLocation>
</comment>
<feature type="region of interest" description="Disordered" evidence="4">
    <location>
        <begin position="89"/>
        <end position="404"/>
    </location>
</feature>
<evidence type="ECO:0000256" key="1">
    <source>
        <dbReference type="ARBA" id="ARBA00004613"/>
    </source>
</evidence>
<evidence type="ECO:0000313" key="7">
    <source>
        <dbReference type="RefSeq" id="XP_033809905.1"/>
    </source>
</evidence>
<proteinExistence type="inferred from homology"/>
<feature type="compositionally biased region" description="Acidic residues" evidence="4">
    <location>
        <begin position="364"/>
        <end position="398"/>
    </location>
</feature>
<keyword evidence="5" id="KW-0732">Signal</keyword>
<evidence type="ECO:0000256" key="4">
    <source>
        <dbReference type="SAM" id="MobiDB-lite"/>
    </source>
</evidence>
<dbReference type="AlphaFoldDB" id="A0A6P8RW11"/>
<feature type="compositionally biased region" description="Basic and acidic residues" evidence="4">
    <location>
        <begin position="93"/>
        <end position="124"/>
    </location>
</feature>
<organism evidence="6 7">
    <name type="scientific">Geotrypetes seraphini</name>
    <name type="common">Gaboon caecilian</name>
    <name type="synonym">Caecilia seraphini</name>
    <dbReference type="NCBI Taxonomy" id="260995"/>
    <lineage>
        <taxon>Eukaryota</taxon>
        <taxon>Metazoa</taxon>
        <taxon>Chordata</taxon>
        <taxon>Craniata</taxon>
        <taxon>Vertebrata</taxon>
        <taxon>Euteleostomi</taxon>
        <taxon>Amphibia</taxon>
        <taxon>Gymnophiona</taxon>
        <taxon>Geotrypetes</taxon>
    </lineage>
</organism>
<feature type="compositionally biased region" description="Basic and acidic residues" evidence="4">
    <location>
        <begin position="258"/>
        <end position="273"/>
    </location>
</feature>
<sequence>MISAGCFLLVCLGLQVNSVPLSTRLSEEEEKVTQCIVEVLVDSVSKPSPGEVSSECLKILKEDERVLAMMHHQHFLKELEDMAHRENSKHRLGHEGGHSMWESEKNKDEDLKKRDAEAASKRTSAEGNGQEELKTKDAESKQEREDVKEFEKSKTIEETIKEHKVSEGEKETRELLEEAKEFLEDEEKKKRNSPDKVEKKNKGFQLNEMLERHHTSKRTGGIKRLFSDEEGSLENGEKYHHGEFLGNHHHHLHHHQDHHGNHQDWEKEEDKRSGVQPKSIHKRMDEKASDEETAQFEAEEKGVKVSDSKTHLHGIHGDQHLDSNLWEDKRHSHRHQADSEDEELRKRHHEEEPHHKNMHLNHETEEEEEEEEEEEVEEEEEEREEEEKEEEENEERELEDLKDIEFELKKAAEKLGELQRG</sequence>
<dbReference type="InterPro" id="IPR001990">
    <property type="entry name" value="Granin"/>
</dbReference>
<dbReference type="InterPro" id="IPR001819">
    <property type="entry name" value="Chromogranin_AB"/>
</dbReference>
<dbReference type="KEGG" id="gsh:117364623"/>
<evidence type="ECO:0000313" key="6">
    <source>
        <dbReference type="Proteomes" id="UP000515159"/>
    </source>
</evidence>
<dbReference type="PANTHER" id="PTHR10583">
    <property type="entry name" value="CHROMOGRANIN"/>
    <property type="match status" value="1"/>
</dbReference>
<dbReference type="GO" id="GO:0030141">
    <property type="term" value="C:secretory granule"/>
    <property type="evidence" value="ECO:0007669"/>
    <property type="project" value="InterPro"/>
</dbReference>
<name>A0A6P8RW11_GEOSA</name>
<feature type="compositionally biased region" description="Basic and acidic residues" evidence="4">
    <location>
        <begin position="131"/>
        <end position="201"/>
    </location>
</feature>
<evidence type="ECO:0000256" key="3">
    <source>
        <dbReference type="ARBA" id="ARBA00022525"/>
    </source>
</evidence>
<evidence type="ECO:0000256" key="5">
    <source>
        <dbReference type="SAM" id="SignalP"/>
    </source>
</evidence>
<accession>A0A6P8RW11</accession>
<dbReference type="InParanoid" id="A0A6P8RW11"/>
<dbReference type="OrthoDB" id="9948620at2759"/>
<dbReference type="Pfam" id="PF01271">
    <property type="entry name" value="Granin"/>
    <property type="match status" value="1"/>
</dbReference>
<evidence type="ECO:0000256" key="2">
    <source>
        <dbReference type="ARBA" id="ARBA00005723"/>
    </source>
</evidence>